<dbReference type="STRING" id="1116229.S3CYJ3"/>
<dbReference type="HOGENOM" id="CLU_088625_0_0_1"/>
<dbReference type="AlphaFoldDB" id="S3CYJ3"/>
<evidence type="ECO:0000313" key="1">
    <source>
        <dbReference type="EMBL" id="EPE30019.1"/>
    </source>
</evidence>
<dbReference type="GeneID" id="19472107"/>
<dbReference type="Proteomes" id="UP000016922">
    <property type="component" value="Unassembled WGS sequence"/>
</dbReference>
<accession>S3CYJ3</accession>
<sequence length="210" mass="23182">MASLPKTSFTLKGGCFCSAIRYTIQVPPLSARPIIPVEKDEPIGVQDEVTARLPLIDLDHCNSCRRISGSVLEFWLIIPQSWVRFSLLPKDPACGHAEPATVDVVTGKSEILESTFLSSYSSSEGVKRSFCGRCGTNLTFHYTALGGMAKAAREKGVEWEPHMDVTLGSLDREGLEMEGMRPTEVAFPEDGIGWVKRLLKEGEKCFSEWI</sequence>
<keyword evidence="2" id="KW-1185">Reference proteome</keyword>
<dbReference type="EMBL" id="KE145366">
    <property type="protein sequence ID" value="EPE30019.1"/>
    <property type="molecule type" value="Genomic_DNA"/>
</dbReference>
<protein>
    <submittedName>
        <fullName evidence="1">Mss4-like protein</fullName>
    </submittedName>
</protein>
<dbReference type="OrthoDB" id="6329284at2759"/>
<dbReference type="SUPFAM" id="SSF51316">
    <property type="entry name" value="Mss4-like"/>
    <property type="match status" value="1"/>
</dbReference>
<evidence type="ECO:0000313" key="2">
    <source>
        <dbReference type="Proteomes" id="UP000016922"/>
    </source>
</evidence>
<name>S3CYJ3_GLAL2</name>
<dbReference type="PANTHER" id="PTHR33337">
    <property type="entry name" value="GFA DOMAIN-CONTAINING PROTEIN"/>
    <property type="match status" value="1"/>
</dbReference>
<dbReference type="eggNOG" id="ENOG502SQVB">
    <property type="taxonomic scope" value="Eukaryota"/>
</dbReference>
<dbReference type="KEGG" id="glz:GLAREA_13067"/>
<gene>
    <name evidence="1" type="ORF">GLAREA_13067</name>
</gene>
<organism evidence="1 2">
    <name type="scientific">Glarea lozoyensis (strain ATCC 20868 / MF5171)</name>
    <dbReference type="NCBI Taxonomy" id="1116229"/>
    <lineage>
        <taxon>Eukaryota</taxon>
        <taxon>Fungi</taxon>
        <taxon>Dikarya</taxon>
        <taxon>Ascomycota</taxon>
        <taxon>Pezizomycotina</taxon>
        <taxon>Leotiomycetes</taxon>
        <taxon>Helotiales</taxon>
        <taxon>Helotiaceae</taxon>
        <taxon>Glarea</taxon>
    </lineage>
</organism>
<dbReference type="RefSeq" id="XP_008082915.1">
    <property type="nucleotide sequence ID" value="XM_008084724.1"/>
</dbReference>
<dbReference type="InterPro" id="IPR011057">
    <property type="entry name" value="Mss4-like_sf"/>
</dbReference>
<dbReference type="Gene3D" id="3.90.1590.10">
    <property type="entry name" value="glutathione-dependent formaldehyde- activating enzyme (gfa)"/>
    <property type="match status" value="1"/>
</dbReference>
<reference evidence="1 2" key="1">
    <citation type="journal article" date="2013" name="BMC Genomics">
        <title>Genomics-driven discovery of the pneumocandin biosynthetic gene cluster in the fungus Glarea lozoyensis.</title>
        <authorList>
            <person name="Chen L."/>
            <person name="Yue Q."/>
            <person name="Zhang X."/>
            <person name="Xiang M."/>
            <person name="Wang C."/>
            <person name="Li S."/>
            <person name="Che Y."/>
            <person name="Ortiz-Lopez F.J."/>
            <person name="Bills G.F."/>
            <person name="Liu X."/>
            <person name="An Z."/>
        </authorList>
    </citation>
    <scope>NUCLEOTIDE SEQUENCE [LARGE SCALE GENOMIC DNA]</scope>
    <source>
        <strain evidence="2">ATCC 20868 / MF5171</strain>
    </source>
</reference>
<dbReference type="PANTHER" id="PTHR33337:SF40">
    <property type="entry name" value="CENP-V_GFA DOMAIN-CONTAINING PROTEIN-RELATED"/>
    <property type="match status" value="1"/>
</dbReference>
<dbReference type="OMA" id="DCRHAAG"/>
<proteinExistence type="predicted"/>